<feature type="domain" description="Putative heavy-metal chelation" evidence="1">
    <location>
        <begin position="113"/>
        <end position="214"/>
    </location>
</feature>
<evidence type="ECO:0008006" key="5">
    <source>
        <dbReference type="Google" id="ProtNLM"/>
    </source>
</evidence>
<dbReference type="SUPFAM" id="SSF159713">
    <property type="entry name" value="Dhaf3308-like"/>
    <property type="match status" value="1"/>
</dbReference>
<sequence>MTWELYDRLIEQVPSDIKIDWVHMGKTWTVVHAGPYCGLAVTINEQDLVLPSWKKLIGTDLQSAAELCKSWDFFEASAGAAALNAWYNNPSRLFSIPGMQPTKNAFSDYTASVRQKKAAIIGHFYNLEKFLTGAASISVLERKPWPGDYPDSACEYLLPQQDFVFITGSAFVNKTLPRLLQLSSAARAIVLGPSTPMSPTLFDYGADELSGLAPDTLTPEQTKLISEGNIKMSSYGTRVRLRREDFSRR</sequence>
<accession>A0A923SQT1</accession>
<dbReference type="RefSeq" id="WP_187303066.1">
    <property type="nucleotide sequence ID" value="NZ_JACRYT010000008.1"/>
</dbReference>
<dbReference type="Proteomes" id="UP000602647">
    <property type="component" value="Unassembled WGS sequence"/>
</dbReference>
<evidence type="ECO:0000313" key="4">
    <source>
        <dbReference type="Proteomes" id="UP000602647"/>
    </source>
</evidence>
<evidence type="ECO:0000259" key="2">
    <source>
        <dbReference type="Pfam" id="PF13938"/>
    </source>
</evidence>
<name>A0A923SQT1_9FIRM</name>
<dbReference type="InterPro" id="IPR025251">
    <property type="entry name" value="DUF4213"/>
</dbReference>
<evidence type="ECO:0000259" key="1">
    <source>
        <dbReference type="Pfam" id="PF04016"/>
    </source>
</evidence>
<keyword evidence="4" id="KW-1185">Reference proteome</keyword>
<protein>
    <recommendedName>
        <fullName evidence="5">PF04016 domain protein</fullName>
    </recommendedName>
</protein>
<gene>
    <name evidence="3" type="ORF">H9L42_08980</name>
</gene>
<dbReference type="Pfam" id="PF13938">
    <property type="entry name" value="DUF4213"/>
    <property type="match status" value="1"/>
</dbReference>
<dbReference type="Pfam" id="PF04016">
    <property type="entry name" value="DUF364"/>
    <property type="match status" value="1"/>
</dbReference>
<comment type="caution">
    <text evidence="3">The sequence shown here is derived from an EMBL/GenBank/DDBJ whole genome shotgun (WGS) entry which is preliminary data.</text>
</comment>
<dbReference type="EMBL" id="JACRYT010000008">
    <property type="protein sequence ID" value="MBC6679962.1"/>
    <property type="molecule type" value="Genomic_DNA"/>
</dbReference>
<organism evidence="3 4">
    <name type="scientific">Zhenpiania hominis</name>
    <dbReference type="NCBI Taxonomy" id="2763644"/>
    <lineage>
        <taxon>Bacteria</taxon>
        <taxon>Bacillati</taxon>
        <taxon>Bacillota</taxon>
        <taxon>Clostridia</taxon>
        <taxon>Peptostreptococcales</taxon>
        <taxon>Anaerovoracaceae</taxon>
        <taxon>Zhenpiania</taxon>
    </lineage>
</organism>
<dbReference type="AlphaFoldDB" id="A0A923SQT1"/>
<proteinExistence type="predicted"/>
<feature type="domain" description="DUF4213" evidence="2">
    <location>
        <begin position="6"/>
        <end position="87"/>
    </location>
</feature>
<evidence type="ECO:0000313" key="3">
    <source>
        <dbReference type="EMBL" id="MBC6679962.1"/>
    </source>
</evidence>
<dbReference type="InterPro" id="IPR007161">
    <property type="entry name" value="DUF364"/>
</dbReference>
<reference evidence="3" key="1">
    <citation type="submission" date="2020-08" db="EMBL/GenBank/DDBJ databases">
        <title>Genome public.</title>
        <authorList>
            <person name="Liu C."/>
            <person name="Sun Q."/>
        </authorList>
    </citation>
    <scope>NUCLEOTIDE SEQUENCE</scope>
    <source>
        <strain evidence="3">BX12</strain>
    </source>
</reference>
<dbReference type="Gene3D" id="3.30.390.100">
    <property type="match status" value="1"/>
</dbReference>
<dbReference type="Gene3D" id="3.40.50.11590">
    <property type="match status" value="1"/>
</dbReference>